<accession>A0A379QRQ5</accession>
<dbReference type="Proteomes" id="UP000254332">
    <property type="component" value="Unassembled WGS sequence"/>
</dbReference>
<dbReference type="InterPro" id="IPR002145">
    <property type="entry name" value="CopG"/>
</dbReference>
<dbReference type="CDD" id="cd22233">
    <property type="entry name" value="RHH_CopAso-like"/>
    <property type="match status" value="1"/>
</dbReference>
<feature type="domain" description="Ribbon-helix-helix protein CopG" evidence="1">
    <location>
        <begin position="5"/>
        <end position="44"/>
    </location>
</feature>
<evidence type="ECO:0000313" key="3">
    <source>
        <dbReference type="Proteomes" id="UP000254332"/>
    </source>
</evidence>
<dbReference type="AlphaFoldDB" id="A0A379QRQ5"/>
<organism evidence="2 3">
    <name type="scientific">Salmonella enterica</name>
    <name type="common">Salmonella choleraesuis</name>
    <dbReference type="NCBI Taxonomy" id="28901"/>
    <lineage>
        <taxon>Bacteria</taxon>
        <taxon>Pseudomonadati</taxon>
        <taxon>Pseudomonadota</taxon>
        <taxon>Gammaproteobacteria</taxon>
        <taxon>Enterobacterales</taxon>
        <taxon>Enterobacteriaceae</taxon>
        <taxon>Salmonella</taxon>
    </lineage>
</organism>
<proteinExistence type="predicted"/>
<dbReference type="InterPro" id="IPR010985">
    <property type="entry name" value="Ribbon_hlx_hlx"/>
</dbReference>
<sequence>MPLSSTTLKLDDELKARVRKLADTRDRTPHYLMVAAITEYVAREEQRESFKQEAIDSWREYQETGLHLTGKEVSDWLNAWGSEGEEDAPACHR</sequence>
<dbReference type="GO" id="GO:0043565">
    <property type="term" value="F:sequence-specific DNA binding"/>
    <property type="evidence" value="ECO:0007669"/>
    <property type="project" value="UniProtKB-ARBA"/>
</dbReference>
<dbReference type="EMBL" id="UGWQ01000001">
    <property type="protein sequence ID" value="SUF67495.1"/>
    <property type="molecule type" value="Genomic_DNA"/>
</dbReference>
<dbReference type="Gene3D" id="1.10.1220.10">
    <property type="entry name" value="Met repressor-like"/>
    <property type="match status" value="1"/>
</dbReference>
<gene>
    <name evidence="2" type="ORF">NCTC10718_00145</name>
</gene>
<protein>
    <submittedName>
        <fullName evidence="2">Trifunctional transcriptional regulator/proline dehydrogenase/pyrroline-5-carboxylate dehydrogenase</fullName>
    </submittedName>
</protein>
<evidence type="ECO:0000259" key="1">
    <source>
        <dbReference type="Pfam" id="PF01402"/>
    </source>
</evidence>
<name>A0A379QRQ5_SALER</name>
<dbReference type="SUPFAM" id="SSF47598">
    <property type="entry name" value="Ribbon-helix-helix"/>
    <property type="match status" value="1"/>
</dbReference>
<reference evidence="2 3" key="1">
    <citation type="submission" date="2018-06" db="EMBL/GenBank/DDBJ databases">
        <authorList>
            <consortium name="Pathogen Informatics"/>
            <person name="Doyle S."/>
        </authorList>
    </citation>
    <scope>NUCLEOTIDE SEQUENCE [LARGE SCALE GENOMIC DNA]</scope>
    <source>
        <strain evidence="2 3">NCTC10718</strain>
    </source>
</reference>
<dbReference type="InterPro" id="IPR013321">
    <property type="entry name" value="Arc_rbn_hlx_hlx"/>
</dbReference>
<evidence type="ECO:0000313" key="2">
    <source>
        <dbReference type="EMBL" id="SUF67495.1"/>
    </source>
</evidence>
<dbReference type="GO" id="GO:0006355">
    <property type="term" value="P:regulation of DNA-templated transcription"/>
    <property type="evidence" value="ECO:0007669"/>
    <property type="project" value="InterPro"/>
</dbReference>
<dbReference type="Pfam" id="PF01402">
    <property type="entry name" value="RHH_1"/>
    <property type="match status" value="1"/>
</dbReference>